<name>A0A1I7HW01_9PROT</name>
<dbReference type="InterPro" id="IPR016898">
    <property type="entry name" value="Polyphosphate_phosphotransfera"/>
</dbReference>
<evidence type="ECO:0000256" key="2">
    <source>
        <dbReference type="ARBA" id="ARBA00022679"/>
    </source>
</evidence>
<dbReference type="EMBL" id="FPBZ01000012">
    <property type="protein sequence ID" value="SFU64821.1"/>
    <property type="molecule type" value="Genomic_DNA"/>
</dbReference>
<sequence>MSKKEGKKEDKKEKEARAPEISKEDYEDTLYKLQIELVKLQRHLIECDDKILIIMEGRDAAGKDGTIKRITEHLSPRETRVVALGKPSDRDRNTWYFQRYVQHLPAAQELVLFNRSWYNRAGVEKVMGFCTDTEYEEFMGSVVEFELMLRRSGIKLLKYYLDISKPEQEKRLSQRRKDPLAQWKISALDEFALEKWDEYTLARDKMLTHTHNLITPWIIVHADDKQLTRLNVIKDMLSRLDYKDKNEHLILPDPQIISTFTASFIEEGLLAA</sequence>
<organism evidence="7 8">
    <name type="scientific">Nitrosospira multiformis</name>
    <dbReference type="NCBI Taxonomy" id="1231"/>
    <lineage>
        <taxon>Bacteria</taxon>
        <taxon>Pseudomonadati</taxon>
        <taxon>Pseudomonadota</taxon>
        <taxon>Betaproteobacteria</taxon>
        <taxon>Nitrosomonadales</taxon>
        <taxon>Nitrosomonadaceae</taxon>
        <taxon>Nitrosospira</taxon>
    </lineage>
</organism>
<dbReference type="InterPro" id="IPR022488">
    <property type="entry name" value="PPK2-related"/>
</dbReference>
<evidence type="ECO:0000313" key="8">
    <source>
        <dbReference type="Proteomes" id="UP000182649"/>
    </source>
</evidence>
<dbReference type="OrthoDB" id="9775224at2"/>
<evidence type="ECO:0000256" key="1">
    <source>
        <dbReference type="ARBA" id="ARBA00009924"/>
    </source>
</evidence>
<evidence type="ECO:0000313" key="7">
    <source>
        <dbReference type="EMBL" id="SFU64821.1"/>
    </source>
</evidence>
<protein>
    <recommendedName>
        <fullName evidence="4">ADP/GDP-polyphosphate phosphotransferase</fullName>
        <ecNumber evidence="4">2.7.4.-</ecNumber>
    </recommendedName>
    <alternativeName>
        <fullName evidence="4">Polyphosphate kinase PPK2</fullName>
    </alternativeName>
</protein>
<feature type="region of interest" description="Disordered" evidence="5">
    <location>
        <begin position="1"/>
        <end position="21"/>
    </location>
</feature>
<reference evidence="7 8" key="1">
    <citation type="submission" date="2016-10" db="EMBL/GenBank/DDBJ databases">
        <authorList>
            <person name="de Groot N.N."/>
        </authorList>
    </citation>
    <scope>NUCLEOTIDE SEQUENCE [LARGE SCALE GENOMIC DNA]</scope>
    <source>
        <strain evidence="7 8">Nl14</strain>
    </source>
</reference>
<dbReference type="Pfam" id="PF03976">
    <property type="entry name" value="PPK2"/>
    <property type="match status" value="1"/>
</dbReference>
<dbReference type="InterPro" id="IPR022486">
    <property type="entry name" value="PPK2_PA0141"/>
</dbReference>
<dbReference type="NCBIfam" id="TIGR03707">
    <property type="entry name" value="PPK2_P_aer"/>
    <property type="match status" value="1"/>
</dbReference>
<dbReference type="PIRSF" id="PIRSF028756">
    <property type="entry name" value="PPK2_prd"/>
    <property type="match status" value="1"/>
</dbReference>
<dbReference type="SUPFAM" id="SSF52540">
    <property type="entry name" value="P-loop containing nucleoside triphosphate hydrolases"/>
    <property type="match status" value="1"/>
</dbReference>
<dbReference type="Gene3D" id="3.40.50.300">
    <property type="entry name" value="P-loop containing nucleotide triphosphate hydrolases"/>
    <property type="match status" value="1"/>
</dbReference>
<evidence type="ECO:0000259" key="6">
    <source>
        <dbReference type="Pfam" id="PF03976"/>
    </source>
</evidence>
<dbReference type="PANTHER" id="PTHR34383:SF1">
    <property type="entry name" value="ADP-POLYPHOSPHATE PHOSPHOTRANSFERASE"/>
    <property type="match status" value="1"/>
</dbReference>
<proteinExistence type="inferred from homology"/>
<feature type="domain" description="Polyphosphate kinase-2-related" evidence="6">
    <location>
        <begin position="21"/>
        <end position="247"/>
    </location>
</feature>
<comment type="similarity">
    <text evidence="1 4">Belongs to the polyphosphate kinase 2 (PPK2) family. Class I subfamily.</text>
</comment>
<dbReference type="PANTHER" id="PTHR34383">
    <property type="entry name" value="POLYPHOSPHATE:AMP PHOSPHOTRANSFERASE-RELATED"/>
    <property type="match status" value="1"/>
</dbReference>
<keyword evidence="2 4" id="KW-0808">Transferase</keyword>
<dbReference type="EC" id="2.7.4.-" evidence="4"/>
<dbReference type="Proteomes" id="UP000182649">
    <property type="component" value="Unassembled WGS sequence"/>
</dbReference>
<evidence type="ECO:0000256" key="5">
    <source>
        <dbReference type="SAM" id="MobiDB-lite"/>
    </source>
</evidence>
<dbReference type="GO" id="GO:0006793">
    <property type="term" value="P:phosphorus metabolic process"/>
    <property type="evidence" value="ECO:0007669"/>
    <property type="project" value="InterPro"/>
</dbReference>
<dbReference type="RefSeq" id="WP_074975209.1">
    <property type="nucleotide sequence ID" value="NZ_FPBZ01000012.1"/>
</dbReference>
<gene>
    <name evidence="7" type="ORF">SAMN05216417_11232</name>
</gene>
<keyword evidence="3 4" id="KW-0418">Kinase</keyword>
<dbReference type="GO" id="GO:0008976">
    <property type="term" value="F:polyphosphate kinase activity"/>
    <property type="evidence" value="ECO:0007669"/>
    <property type="project" value="UniProtKB-UniRule"/>
</dbReference>
<evidence type="ECO:0000256" key="3">
    <source>
        <dbReference type="ARBA" id="ARBA00022777"/>
    </source>
</evidence>
<evidence type="ECO:0000256" key="4">
    <source>
        <dbReference type="RuleBase" id="RU369062"/>
    </source>
</evidence>
<dbReference type="AlphaFoldDB" id="A0A1I7HW01"/>
<accession>A0A1I7HW01</accession>
<comment type="subunit">
    <text evidence="4">Homotetramer.</text>
</comment>
<dbReference type="InterPro" id="IPR027417">
    <property type="entry name" value="P-loop_NTPase"/>
</dbReference>
<comment type="function">
    <text evidence="4">Uses inorganic polyphosphate (polyP) as a donor to convert GDP to GTP or ADP to ATP.</text>
</comment>